<sequence>MLLPSSVRIALSPATVSWLLCPHCFTWVRLGGGYCPRCAGRVDPSAEDPTLEELAVRLGRATGCLGEVRVARSGFSQKGLPDRGLWVTTDRGLFFLPHRPEVAIEPSEPPSLSVAAAWWAAGLTVGPLALVVPTARFLGFGAGWGGGDRRIVFEPRPVDAGESAALAEHLMADPGAFFLAREAVRVIRRSGPWPVKGWTIECDGRPPVRFAALSDPAGVQSALRGLGRTDLWHGAIVC</sequence>
<dbReference type="Proteomes" id="UP000609651">
    <property type="component" value="Unassembled WGS sequence"/>
</dbReference>
<gene>
    <name evidence="1" type="ORF">LzC2_08730</name>
</gene>
<accession>A0ABX1VAL9</accession>
<dbReference type="RefSeq" id="WP_171184164.1">
    <property type="nucleotide sequence ID" value="NZ_WTPX01000017.1"/>
</dbReference>
<evidence type="ECO:0000313" key="2">
    <source>
        <dbReference type="Proteomes" id="UP000609651"/>
    </source>
</evidence>
<comment type="caution">
    <text evidence="1">The sequence shown here is derived from an EMBL/GenBank/DDBJ whole genome shotgun (WGS) entry which is preliminary data.</text>
</comment>
<keyword evidence="2" id="KW-1185">Reference proteome</keyword>
<organism evidence="1 2">
    <name type="scientific">Alienimonas chondri</name>
    <dbReference type="NCBI Taxonomy" id="2681879"/>
    <lineage>
        <taxon>Bacteria</taxon>
        <taxon>Pseudomonadati</taxon>
        <taxon>Planctomycetota</taxon>
        <taxon>Planctomycetia</taxon>
        <taxon>Planctomycetales</taxon>
        <taxon>Planctomycetaceae</taxon>
        <taxon>Alienimonas</taxon>
    </lineage>
</organism>
<dbReference type="EMBL" id="WTPX01000017">
    <property type="protein sequence ID" value="NNJ24813.1"/>
    <property type="molecule type" value="Genomic_DNA"/>
</dbReference>
<evidence type="ECO:0000313" key="1">
    <source>
        <dbReference type="EMBL" id="NNJ24813.1"/>
    </source>
</evidence>
<name>A0ABX1VAL9_9PLAN</name>
<protein>
    <submittedName>
        <fullName evidence="1">Uncharacterized protein</fullName>
    </submittedName>
</protein>
<proteinExistence type="predicted"/>
<reference evidence="1 2" key="1">
    <citation type="journal article" date="2020" name="Syst. Appl. Microbiol.">
        <title>Alienimonas chondri sp. nov., a novel planctomycete isolated from the biofilm of the red alga Chondrus crispus.</title>
        <authorList>
            <person name="Vitorino I."/>
            <person name="Albuquerque L."/>
            <person name="Wiegand S."/>
            <person name="Kallscheuer N."/>
            <person name="da Costa M.S."/>
            <person name="Lobo-da-Cunha A."/>
            <person name="Jogler C."/>
            <person name="Lage O.M."/>
        </authorList>
    </citation>
    <scope>NUCLEOTIDE SEQUENCE [LARGE SCALE GENOMIC DNA]</scope>
    <source>
        <strain evidence="1 2">LzC2</strain>
    </source>
</reference>